<dbReference type="Pfam" id="PF11951">
    <property type="entry name" value="Fungal_trans_2"/>
    <property type="match status" value="1"/>
</dbReference>
<gene>
    <name evidence="4" type="ORF">Micbo1qcDRAFT_165563</name>
</gene>
<dbReference type="Pfam" id="PF00172">
    <property type="entry name" value="Zn_clus"/>
    <property type="match status" value="1"/>
</dbReference>
<dbReference type="SUPFAM" id="SSF57701">
    <property type="entry name" value="Zn2/Cys6 DNA-binding domain"/>
    <property type="match status" value="1"/>
</dbReference>
<dbReference type="InterPro" id="IPR036864">
    <property type="entry name" value="Zn2-C6_fun-type_DNA-bd_sf"/>
</dbReference>
<dbReference type="GO" id="GO:0005634">
    <property type="term" value="C:nucleus"/>
    <property type="evidence" value="ECO:0007669"/>
    <property type="project" value="UniProtKB-SubCell"/>
</dbReference>
<dbReference type="Gene3D" id="4.10.240.10">
    <property type="entry name" value="Zn(2)-C6 fungal-type DNA-binding domain"/>
    <property type="match status" value="1"/>
</dbReference>
<protein>
    <submittedName>
        <fullName evidence="4">Fungal-specific transcription factor domain-domain-containing protein</fullName>
    </submittedName>
</protein>
<sequence length="627" mass="69806">MSASPRTSHLKSRNGCLRCKSRKVKCDERKPACQRCEGQNVQCPGYALNVRWSHRHQRQAGSGPSRPTSTAVWNDLLPQDGWPTPPTLPAPKDSAVTVLSPSSAASWASIQNSWMIGLDDSDLSMTLFDPLAATEGAAEATRPVALFGRRSLSPSPAREISHLPTALSQYFFSDVISLYCSWDSKSNIMRGIVETRWQSSSVLNHTIQSMAAACLSEDFPQMLAVARREHDQAMESIRADFPSSTTGRKDILLAYMLLGHTASWLAPQNLATDRFRASWNMLGSIMEDAPDDNAKTLSFFSDTMEYWAMLLVFLTDRRELGNFRRRPGAAMIGPSPSASASDTAGSIDEPHPYSGISRETVKLLTDTGILVFGYRTHMAKVRFMAERDLDIFRAALRDARRLERSFLAHVSPDLVQLRDPGDPQTPLEHLRLIDEAYRCTGLLQLYRVFPDLLSERYTPWCEASLLSPAPGSGRSSITPEERQAWLTKLALHVLGILQNIPFESRTRSVQPFIMVAVSSELRRKSAVCNSDRPRLGYPTISGRNSGDPTRSSLLADGPALDRDEIEVVKARKFIRARLAAYSHVLPLNKVQVISELLKAVWAALDRGEEEVYWVDIARDKGLRTMMG</sequence>
<dbReference type="SMART" id="SM00066">
    <property type="entry name" value="GAL4"/>
    <property type="match status" value="1"/>
</dbReference>
<accession>A0A136IWT7</accession>
<dbReference type="OrthoDB" id="3546279at2759"/>
<dbReference type="GO" id="GO:0008270">
    <property type="term" value="F:zinc ion binding"/>
    <property type="evidence" value="ECO:0007669"/>
    <property type="project" value="InterPro"/>
</dbReference>
<evidence type="ECO:0000259" key="3">
    <source>
        <dbReference type="PROSITE" id="PS50048"/>
    </source>
</evidence>
<dbReference type="PROSITE" id="PS00463">
    <property type="entry name" value="ZN2_CY6_FUNGAL_1"/>
    <property type="match status" value="1"/>
</dbReference>
<evidence type="ECO:0000313" key="4">
    <source>
        <dbReference type="EMBL" id="KXJ89480.1"/>
    </source>
</evidence>
<dbReference type="CDD" id="cd00067">
    <property type="entry name" value="GAL4"/>
    <property type="match status" value="1"/>
</dbReference>
<keyword evidence="2" id="KW-0539">Nucleus</keyword>
<evidence type="ECO:0000256" key="1">
    <source>
        <dbReference type="ARBA" id="ARBA00004123"/>
    </source>
</evidence>
<evidence type="ECO:0000256" key="2">
    <source>
        <dbReference type="ARBA" id="ARBA00023242"/>
    </source>
</evidence>
<dbReference type="Proteomes" id="UP000070501">
    <property type="component" value="Unassembled WGS sequence"/>
</dbReference>
<dbReference type="GO" id="GO:0000976">
    <property type="term" value="F:transcription cis-regulatory region binding"/>
    <property type="evidence" value="ECO:0007669"/>
    <property type="project" value="TreeGrafter"/>
</dbReference>
<evidence type="ECO:0000313" key="5">
    <source>
        <dbReference type="Proteomes" id="UP000070501"/>
    </source>
</evidence>
<dbReference type="PANTHER" id="PTHR37534:SF11">
    <property type="entry name" value="ZN(II)2CYS6 TRANSCRIPTION FACTOR (EUROFUNG)"/>
    <property type="match status" value="1"/>
</dbReference>
<proteinExistence type="predicted"/>
<dbReference type="PROSITE" id="PS50048">
    <property type="entry name" value="ZN2_CY6_FUNGAL_2"/>
    <property type="match status" value="1"/>
</dbReference>
<dbReference type="EMBL" id="KQ964255">
    <property type="protein sequence ID" value="KXJ89480.1"/>
    <property type="molecule type" value="Genomic_DNA"/>
</dbReference>
<dbReference type="InterPro" id="IPR001138">
    <property type="entry name" value="Zn2Cys6_DnaBD"/>
</dbReference>
<reference evidence="5" key="1">
    <citation type="submission" date="2016-02" db="EMBL/GenBank/DDBJ databases">
        <title>Draft genome sequence of Microdochium bolleyi, a fungal endophyte of beachgrass.</title>
        <authorList>
            <consortium name="DOE Joint Genome Institute"/>
            <person name="David A.S."/>
            <person name="May G."/>
            <person name="Haridas S."/>
            <person name="Lim J."/>
            <person name="Wang M."/>
            <person name="Labutti K."/>
            <person name="Lipzen A."/>
            <person name="Barry K."/>
            <person name="Grigoriev I.V."/>
        </authorList>
    </citation>
    <scope>NUCLEOTIDE SEQUENCE [LARGE SCALE GENOMIC DNA]</scope>
    <source>
        <strain evidence="5">J235TASD1</strain>
    </source>
</reference>
<dbReference type="InParanoid" id="A0A136IWT7"/>
<organism evidence="4 5">
    <name type="scientific">Microdochium bolleyi</name>
    <dbReference type="NCBI Taxonomy" id="196109"/>
    <lineage>
        <taxon>Eukaryota</taxon>
        <taxon>Fungi</taxon>
        <taxon>Dikarya</taxon>
        <taxon>Ascomycota</taxon>
        <taxon>Pezizomycotina</taxon>
        <taxon>Sordariomycetes</taxon>
        <taxon>Xylariomycetidae</taxon>
        <taxon>Xylariales</taxon>
        <taxon>Microdochiaceae</taxon>
        <taxon>Microdochium</taxon>
    </lineage>
</organism>
<dbReference type="PANTHER" id="PTHR37534">
    <property type="entry name" value="TRANSCRIPTIONAL ACTIVATOR PROTEIN UGA3"/>
    <property type="match status" value="1"/>
</dbReference>
<dbReference type="InterPro" id="IPR021858">
    <property type="entry name" value="Fun_TF"/>
</dbReference>
<dbReference type="AlphaFoldDB" id="A0A136IWT7"/>
<keyword evidence="5" id="KW-1185">Reference proteome</keyword>
<name>A0A136IWT7_9PEZI</name>
<feature type="domain" description="Zn(2)-C6 fungal-type" evidence="3">
    <location>
        <begin position="15"/>
        <end position="43"/>
    </location>
</feature>
<dbReference type="STRING" id="196109.A0A136IWT7"/>
<comment type="subcellular location">
    <subcellularLocation>
        <location evidence="1">Nucleus</location>
    </subcellularLocation>
</comment>
<dbReference type="GO" id="GO:0045944">
    <property type="term" value="P:positive regulation of transcription by RNA polymerase II"/>
    <property type="evidence" value="ECO:0007669"/>
    <property type="project" value="TreeGrafter"/>
</dbReference>
<dbReference type="GO" id="GO:0000981">
    <property type="term" value="F:DNA-binding transcription factor activity, RNA polymerase II-specific"/>
    <property type="evidence" value="ECO:0007669"/>
    <property type="project" value="InterPro"/>
</dbReference>